<evidence type="ECO:0008006" key="3">
    <source>
        <dbReference type="Google" id="ProtNLM"/>
    </source>
</evidence>
<protein>
    <recommendedName>
        <fullName evidence="3">Fungal N-terminal domain-containing protein</fullName>
    </recommendedName>
</protein>
<sequence length="203" mass="22764">MADPFTIAVSVARFASLGLQLADTLNKYVGSAVDSKDRAQAIRENINLAVQVFKTLETTVQNDANWAMMNDDSQKLVKEKLGSKSWRIMRIRWLRYRRMNYECGFENSTQWASPSTPGHGGHNSGNHSRIIAQQLTSITTMPAQDANKSPPAGQNIVPPSQEDSETEEVMIALHDDYTACSRQLRTLQSRLEMTLDKMFIPTT</sequence>
<comment type="caution">
    <text evidence="2">The sequence shown here is derived from an EMBL/GenBank/DDBJ whole genome shotgun (WGS) entry which is preliminary data.</text>
</comment>
<evidence type="ECO:0000313" key="2">
    <source>
        <dbReference type="EMBL" id="THX15780.1"/>
    </source>
</evidence>
<gene>
    <name evidence="2" type="ORF">D6D13_02011</name>
</gene>
<dbReference type="AlphaFoldDB" id="A0A4S9D8G2"/>
<evidence type="ECO:0000256" key="1">
    <source>
        <dbReference type="SAM" id="MobiDB-lite"/>
    </source>
</evidence>
<organism evidence="2">
    <name type="scientific">Aureobasidium pullulans</name>
    <name type="common">Black yeast</name>
    <name type="synonym">Pullularia pullulans</name>
    <dbReference type="NCBI Taxonomy" id="5580"/>
    <lineage>
        <taxon>Eukaryota</taxon>
        <taxon>Fungi</taxon>
        <taxon>Dikarya</taxon>
        <taxon>Ascomycota</taxon>
        <taxon>Pezizomycotina</taxon>
        <taxon>Dothideomycetes</taxon>
        <taxon>Dothideomycetidae</taxon>
        <taxon>Dothideales</taxon>
        <taxon>Saccotheciaceae</taxon>
        <taxon>Aureobasidium</taxon>
    </lineage>
</organism>
<feature type="region of interest" description="Disordered" evidence="1">
    <location>
        <begin position="142"/>
        <end position="166"/>
    </location>
</feature>
<name>A0A4S9D8G2_AURPU</name>
<accession>A0A4S9D8G2</accession>
<reference evidence="2" key="1">
    <citation type="submission" date="2018-10" db="EMBL/GenBank/DDBJ databases">
        <title>Fifty Aureobasidium pullulans genomes reveal a recombining polyextremotolerant generalist.</title>
        <authorList>
            <person name="Gostincar C."/>
            <person name="Turk M."/>
            <person name="Zajc J."/>
            <person name="Gunde-Cimerman N."/>
        </authorList>
    </citation>
    <scope>NUCLEOTIDE SEQUENCE [LARGE SCALE GENOMIC DNA]</scope>
    <source>
        <strain evidence="2">EXF-10085</strain>
    </source>
</reference>
<proteinExistence type="predicted"/>
<dbReference type="EMBL" id="QZAS01000005">
    <property type="protein sequence ID" value="THX15780.1"/>
    <property type="molecule type" value="Genomic_DNA"/>
</dbReference>